<comment type="caution">
    <text evidence="2">The sequence shown here is derived from an EMBL/GenBank/DDBJ whole genome shotgun (WGS) entry which is preliminary data.</text>
</comment>
<keyword evidence="1" id="KW-0677">Repeat</keyword>
<sequence>MINNEEFVLSNKVTSSNFEMENEELEKKEKNITVEVIDFLDGYTKLCQQKKSPVVKTIQKLLQVAIDGGHVPKKLDFRGTCNELKYDRINNETLENVLKPLSSSTFLREINLSFNEIGDKGAMEIASYIKCDLTLEVLHLNSNNIGVEGGTAIAQALLINESLFTLNIAYNHIKDEGGMEFASMLQINKKLCTLNLSGCSLNARSIIALSTVLQNNSTMKSITLTDNRSNLSTLTQSLQNDVVMHLSRMLKLNTFLQEIGLAKLGITDWSTIDMLSKALKISNGLRVLDLSCNKISRDGGVAICQALHDHPTLRTLKLSCCSILDEGAEAVGEFLSKNKEINNLYLDHNGISGVGLEAIAKGIMESRSLFRITLWGNIWDVAACEAFSKLIGGVVCENKVGVNEDILPDVLHASNLKNLNVTENFVDSKLYSKNSNKAFAKKCSRLNKNQVDFVVYSVEGVLNIAHQELVENY</sequence>
<dbReference type="InterPro" id="IPR052201">
    <property type="entry name" value="LRR-containing_regulator"/>
</dbReference>
<gene>
    <name evidence="2" type="ORF">HK099_008072</name>
</gene>
<reference evidence="2" key="1">
    <citation type="submission" date="2020-05" db="EMBL/GenBank/DDBJ databases">
        <title>Phylogenomic resolution of chytrid fungi.</title>
        <authorList>
            <person name="Stajich J.E."/>
            <person name="Amses K."/>
            <person name="Simmons R."/>
            <person name="Seto K."/>
            <person name="Myers J."/>
            <person name="Bonds A."/>
            <person name="Quandt C.A."/>
            <person name="Barry K."/>
            <person name="Liu P."/>
            <person name="Grigoriev I."/>
            <person name="Longcore J.E."/>
            <person name="James T.Y."/>
        </authorList>
    </citation>
    <scope>NUCLEOTIDE SEQUENCE</scope>
    <source>
        <strain evidence="2">JEL0476</strain>
    </source>
</reference>
<evidence type="ECO:0000313" key="3">
    <source>
        <dbReference type="Proteomes" id="UP001211065"/>
    </source>
</evidence>
<dbReference type="PANTHER" id="PTHR24111">
    <property type="entry name" value="LEUCINE-RICH REPEAT-CONTAINING PROTEIN 34"/>
    <property type="match status" value="1"/>
</dbReference>
<accession>A0AAD5U849</accession>
<evidence type="ECO:0000256" key="1">
    <source>
        <dbReference type="ARBA" id="ARBA00022737"/>
    </source>
</evidence>
<dbReference type="SMART" id="SM00368">
    <property type="entry name" value="LRR_RI"/>
    <property type="match status" value="7"/>
</dbReference>
<dbReference type="SUPFAM" id="SSF52047">
    <property type="entry name" value="RNI-like"/>
    <property type="match status" value="2"/>
</dbReference>
<name>A0AAD5U849_9FUNG</name>
<proteinExistence type="predicted"/>
<organism evidence="2 3">
    <name type="scientific">Clydaea vesicula</name>
    <dbReference type="NCBI Taxonomy" id="447962"/>
    <lineage>
        <taxon>Eukaryota</taxon>
        <taxon>Fungi</taxon>
        <taxon>Fungi incertae sedis</taxon>
        <taxon>Chytridiomycota</taxon>
        <taxon>Chytridiomycota incertae sedis</taxon>
        <taxon>Chytridiomycetes</taxon>
        <taxon>Lobulomycetales</taxon>
        <taxon>Lobulomycetaceae</taxon>
        <taxon>Clydaea</taxon>
    </lineage>
</organism>
<dbReference type="Proteomes" id="UP001211065">
    <property type="component" value="Unassembled WGS sequence"/>
</dbReference>
<dbReference type="AlphaFoldDB" id="A0AAD5U849"/>
<dbReference type="PANTHER" id="PTHR24111:SF0">
    <property type="entry name" value="LEUCINE-RICH REPEAT-CONTAINING PROTEIN"/>
    <property type="match status" value="1"/>
</dbReference>
<dbReference type="Gene3D" id="3.80.10.10">
    <property type="entry name" value="Ribonuclease Inhibitor"/>
    <property type="match status" value="3"/>
</dbReference>
<evidence type="ECO:0000313" key="2">
    <source>
        <dbReference type="EMBL" id="KAJ3224687.1"/>
    </source>
</evidence>
<dbReference type="InterPro" id="IPR001611">
    <property type="entry name" value="Leu-rich_rpt"/>
</dbReference>
<dbReference type="Pfam" id="PF13516">
    <property type="entry name" value="LRR_6"/>
    <property type="match status" value="6"/>
</dbReference>
<dbReference type="EMBL" id="JADGJW010000085">
    <property type="protein sequence ID" value="KAJ3224687.1"/>
    <property type="molecule type" value="Genomic_DNA"/>
</dbReference>
<dbReference type="InterPro" id="IPR032675">
    <property type="entry name" value="LRR_dom_sf"/>
</dbReference>
<keyword evidence="3" id="KW-1185">Reference proteome</keyword>
<protein>
    <submittedName>
        <fullName evidence="2">Uncharacterized protein</fullName>
    </submittedName>
</protein>